<accession>A0A832ZFX9</accession>
<comment type="caution">
    <text evidence="3">The sequence shown here is derived from an EMBL/GenBank/DDBJ whole genome shotgun (WGS) entry which is preliminary data.</text>
</comment>
<feature type="transmembrane region" description="Helical" evidence="1">
    <location>
        <begin position="57"/>
        <end position="76"/>
    </location>
</feature>
<evidence type="ECO:0000313" key="3">
    <source>
        <dbReference type="EMBL" id="HIP89103.1"/>
    </source>
</evidence>
<dbReference type="Proteomes" id="UP000653692">
    <property type="component" value="Unassembled WGS sequence"/>
</dbReference>
<evidence type="ECO:0000313" key="4">
    <source>
        <dbReference type="Proteomes" id="UP000653692"/>
    </source>
</evidence>
<name>A0A832ZFX9_9EURY</name>
<keyword evidence="1" id="KW-0812">Transmembrane</keyword>
<reference evidence="3" key="1">
    <citation type="journal article" date="2020" name="ISME J.">
        <title>Gammaproteobacteria mediating utilization of methyl-, sulfur- and petroleum organic compounds in deep ocean hydrothermal plumes.</title>
        <authorList>
            <person name="Zhou Z."/>
            <person name="Liu Y."/>
            <person name="Pan J."/>
            <person name="Cron B.R."/>
            <person name="Toner B.M."/>
            <person name="Anantharaman K."/>
            <person name="Breier J.A."/>
            <person name="Dick G.J."/>
            <person name="Li M."/>
        </authorList>
    </citation>
    <scope>NUCLEOTIDE SEQUENCE</scope>
    <source>
        <strain evidence="2">SZUA-1451</strain>
        <strain evidence="3">SZUA-1476</strain>
    </source>
</reference>
<organism evidence="3 4">
    <name type="scientific">Thermococcus paralvinellae</name>
    <dbReference type="NCBI Taxonomy" id="582419"/>
    <lineage>
        <taxon>Archaea</taxon>
        <taxon>Methanobacteriati</taxon>
        <taxon>Methanobacteriota</taxon>
        <taxon>Thermococci</taxon>
        <taxon>Thermococcales</taxon>
        <taxon>Thermococcaceae</taxon>
        <taxon>Thermococcus</taxon>
    </lineage>
</organism>
<proteinExistence type="predicted"/>
<keyword evidence="1" id="KW-1133">Transmembrane helix</keyword>
<dbReference type="EMBL" id="DQUR01000134">
    <property type="protein sequence ID" value="HIP89103.1"/>
    <property type="molecule type" value="Genomic_DNA"/>
</dbReference>
<feature type="transmembrane region" description="Helical" evidence="1">
    <location>
        <begin position="82"/>
        <end position="103"/>
    </location>
</feature>
<sequence>MRHWTFVLPFIYFLFLFVLASMDFPQQINHQWMWVQIGGLIFMIVLGRYLDGSIPKGEVMAIGAFTFLWLALAFFINIRREYFTLLGLIIELILVILLEKFFLTS</sequence>
<gene>
    <name evidence="2" type="ORF">EYH13_00820</name>
    <name evidence="3" type="ORF">EYH24_03985</name>
</gene>
<evidence type="ECO:0000313" key="2">
    <source>
        <dbReference type="EMBL" id="HIP74706.1"/>
    </source>
</evidence>
<dbReference type="AlphaFoldDB" id="A0A832ZFX9"/>
<evidence type="ECO:0000256" key="1">
    <source>
        <dbReference type="SAM" id="Phobius"/>
    </source>
</evidence>
<feature type="transmembrane region" description="Helical" evidence="1">
    <location>
        <begin position="32"/>
        <end position="50"/>
    </location>
</feature>
<dbReference type="Proteomes" id="UP000649326">
    <property type="component" value="Unassembled WGS sequence"/>
</dbReference>
<keyword evidence="1" id="KW-0472">Membrane</keyword>
<protein>
    <submittedName>
        <fullName evidence="3">Uncharacterized protein</fullName>
    </submittedName>
</protein>
<dbReference type="EMBL" id="DQUG01000032">
    <property type="protein sequence ID" value="HIP74706.1"/>
    <property type="molecule type" value="Genomic_DNA"/>
</dbReference>